<dbReference type="AlphaFoldDB" id="A0A2H3DGQ9"/>
<feature type="signal peptide" evidence="2">
    <location>
        <begin position="1"/>
        <end position="20"/>
    </location>
</feature>
<dbReference type="Proteomes" id="UP000217790">
    <property type="component" value="Unassembled WGS sequence"/>
</dbReference>
<feature type="chain" id="PRO_5013547525" evidence="2">
    <location>
        <begin position="21"/>
        <end position="162"/>
    </location>
</feature>
<evidence type="ECO:0000313" key="3">
    <source>
        <dbReference type="EMBL" id="PBK94411.1"/>
    </source>
</evidence>
<keyword evidence="4" id="KW-1185">Reference proteome</keyword>
<dbReference type="EMBL" id="KZ293654">
    <property type="protein sequence ID" value="PBK94411.1"/>
    <property type="molecule type" value="Genomic_DNA"/>
</dbReference>
<proteinExistence type="predicted"/>
<feature type="region of interest" description="Disordered" evidence="1">
    <location>
        <begin position="36"/>
        <end position="55"/>
    </location>
</feature>
<evidence type="ECO:0000313" key="4">
    <source>
        <dbReference type="Proteomes" id="UP000217790"/>
    </source>
</evidence>
<gene>
    <name evidence="3" type="ORF">ARMGADRAFT_1029524</name>
</gene>
<evidence type="ECO:0000256" key="2">
    <source>
        <dbReference type="SAM" id="SignalP"/>
    </source>
</evidence>
<evidence type="ECO:0000256" key="1">
    <source>
        <dbReference type="SAM" id="MobiDB-lite"/>
    </source>
</evidence>
<reference evidence="4" key="1">
    <citation type="journal article" date="2017" name="Nat. Ecol. Evol.">
        <title>Genome expansion and lineage-specific genetic innovations in the forest pathogenic fungi Armillaria.</title>
        <authorList>
            <person name="Sipos G."/>
            <person name="Prasanna A.N."/>
            <person name="Walter M.C."/>
            <person name="O'Connor E."/>
            <person name="Balint B."/>
            <person name="Krizsan K."/>
            <person name="Kiss B."/>
            <person name="Hess J."/>
            <person name="Varga T."/>
            <person name="Slot J."/>
            <person name="Riley R."/>
            <person name="Boka B."/>
            <person name="Rigling D."/>
            <person name="Barry K."/>
            <person name="Lee J."/>
            <person name="Mihaltcheva S."/>
            <person name="LaButti K."/>
            <person name="Lipzen A."/>
            <person name="Waldron R."/>
            <person name="Moloney N.M."/>
            <person name="Sperisen C."/>
            <person name="Kredics L."/>
            <person name="Vagvoelgyi C."/>
            <person name="Patrignani A."/>
            <person name="Fitzpatrick D."/>
            <person name="Nagy I."/>
            <person name="Doyle S."/>
            <person name="Anderson J.B."/>
            <person name="Grigoriev I.V."/>
            <person name="Gueldener U."/>
            <person name="Muensterkoetter M."/>
            <person name="Nagy L.G."/>
        </authorList>
    </citation>
    <scope>NUCLEOTIDE SEQUENCE [LARGE SCALE GENOMIC DNA]</scope>
    <source>
        <strain evidence="4">Ar21-2</strain>
    </source>
</reference>
<organism evidence="3 4">
    <name type="scientific">Armillaria gallica</name>
    <name type="common">Bulbous honey fungus</name>
    <name type="synonym">Armillaria bulbosa</name>
    <dbReference type="NCBI Taxonomy" id="47427"/>
    <lineage>
        <taxon>Eukaryota</taxon>
        <taxon>Fungi</taxon>
        <taxon>Dikarya</taxon>
        <taxon>Basidiomycota</taxon>
        <taxon>Agaricomycotina</taxon>
        <taxon>Agaricomycetes</taxon>
        <taxon>Agaricomycetidae</taxon>
        <taxon>Agaricales</taxon>
        <taxon>Marasmiineae</taxon>
        <taxon>Physalacriaceae</taxon>
        <taxon>Armillaria</taxon>
    </lineage>
</organism>
<feature type="compositionally biased region" description="Gly residues" evidence="1">
    <location>
        <begin position="119"/>
        <end position="132"/>
    </location>
</feature>
<dbReference type="InParanoid" id="A0A2H3DGQ9"/>
<sequence length="162" mass="17055">MCLVLHSLLVLSLLCRLNLEKPPALSAAANQWAMQLPPRNTGTGAGGSRKSKPKCSDHFPWAQPFDAEREVPLNALVMVGYTLSMYKNSNDYESLYTNLQFVILLGKAKPSAIVKGSGDDGNSGEDGYGDAEGSGSKSRGKGKATGKGKGHASVKGKGKACQ</sequence>
<keyword evidence="2" id="KW-0732">Signal</keyword>
<protein>
    <submittedName>
        <fullName evidence="3">Uncharacterized protein</fullName>
    </submittedName>
</protein>
<feature type="region of interest" description="Disordered" evidence="1">
    <location>
        <begin position="116"/>
        <end position="162"/>
    </location>
</feature>
<name>A0A2H3DGQ9_ARMGA</name>
<accession>A0A2H3DGQ9</accession>
<feature type="compositionally biased region" description="Basic residues" evidence="1">
    <location>
        <begin position="138"/>
        <end position="162"/>
    </location>
</feature>